<sequence>MFRLLFKFLSAFAVVLIVLPIAAGAAYSYAKGWPNSWRSADWSSSGLLPEASSDEPAAIYILAARSGRWKGIFAVHHWLVVKPAGASAYDRFEVVGWGTPVRRNAYAPDGRWYSSEPYVVHQVHGAEAEALIPKVMTAARSYEWSTPGEYVVWPGPNSNTFVASIARKVPELGAELDAVGVGKDWLGPGLQTGIMPSGTGFQISYNGVIGAGIARHEGLELHVLGSTIGVDFDDLAIKLPALGKIGFR</sequence>
<dbReference type="InterPro" id="IPR022224">
    <property type="entry name" value="DUF3750"/>
</dbReference>
<dbReference type="EMBL" id="KP401859">
    <property type="protein sequence ID" value="ALL53639.1"/>
    <property type="molecule type" value="Genomic_DNA"/>
</dbReference>
<evidence type="ECO:0000313" key="1">
    <source>
        <dbReference type="EMBL" id="ALL53639.1"/>
    </source>
</evidence>
<reference evidence="1" key="1">
    <citation type="submission" date="2015-01" db="EMBL/GenBank/DDBJ databases">
        <title>Ommochrome synthesis by a marine sediment metagenomic clone in Escherichia coli is catalyzed by a bacterial hemerythrin.</title>
        <authorList>
            <person name="Strand T.A."/>
            <person name="Panzella L."/>
            <person name="Ertesvaag H."/>
            <person name="D'Errico G."/>
            <person name="D'Ischia M."/>
            <person name="Drabloes F."/>
            <person name="Valla S."/>
        </authorList>
    </citation>
    <scope>NUCLEOTIDE SEQUENCE</scope>
</reference>
<organism evidence="1">
    <name type="scientific">uncultured bacterium fosmid I5J7</name>
    <dbReference type="NCBI Taxonomy" id="1701911"/>
    <lineage>
        <taxon>Bacteria</taxon>
        <taxon>environmental samples</taxon>
    </lineage>
</organism>
<dbReference type="AlphaFoldDB" id="A0A1B0THB0"/>
<dbReference type="Pfam" id="PF12570">
    <property type="entry name" value="DUF3750"/>
    <property type="match status" value="1"/>
</dbReference>
<accession>A0A1B0THB0</accession>
<protein>
    <recommendedName>
        <fullName evidence="2">DUF3750 domain-containing protein</fullName>
    </recommendedName>
</protein>
<evidence type="ECO:0008006" key="2">
    <source>
        <dbReference type="Google" id="ProtNLM"/>
    </source>
</evidence>
<proteinExistence type="predicted"/>
<name>A0A1B0THB0_9BACT</name>